<gene>
    <name evidence="7" type="ORF">HHX25_15305</name>
</gene>
<evidence type="ECO:0000259" key="6">
    <source>
        <dbReference type="Pfam" id="PF00916"/>
    </source>
</evidence>
<feature type="transmembrane region" description="Helical" evidence="5">
    <location>
        <begin position="381"/>
        <end position="408"/>
    </location>
</feature>
<dbReference type="InterPro" id="IPR001902">
    <property type="entry name" value="SLC26A/SulP_fam"/>
</dbReference>
<dbReference type="EMBL" id="JABBHF010000009">
    <property type="protein sequence ID" value="NMH88880.1"/>
    <property type="molecule type" value="Genomic_DNA"/>
</dbReference>
<feature type="transmembrane region" description="Helical" evidence="5">
    <location>
        <begin position="185"/>
        <end position="203"/>
    </location>
</feature>
<reference evidence="7 8" key="1">
    <citation type="submission" date="2020-04" db="EMBL/GenBank/DDBJ databases">
        <title>A Flavivirga sp. nov.</title>
        <authorList>
            <person name="Sun X."/>
        </authorList>
    </citation>
    <scope>NUCLEOTIDE SEQUENCE [LARGE SCALE GENOMIC DNA]</scope>
    <source>
        <strain evidence="7 8">Y03</strain>
    </source>
</reference>
<organism evidence="7 8">
    <name type="scientific">Flavivirga algicola</name>
    <dbReference type="NCBI Taxonomy" id="2729136"/>
    <lineage>
        <taxon>Bacteria</taxon>
        <taxon>Pseudomonadati</taxon>
        <taxon>Bacteroidota</taxon>
        <taxon>Flavobacteriia</taxon>
        <taxon>Flavobacteriales</taxon>
        <taxon>Flavobacteriaceae</taxon>
        <taxon>Flavivirga</taxon>
    </lineage>
</organism>
<evidence type="ECO:0000256" key="1">
    <source>
        <dbReference type="ARBA" id="ARBA00004141"/>
    </source>
</evidence>
<evidence type="ECO:0000256" key="2">
    <source>
        <dbReference type="ARBA" id="ARBA00022692"/>
    </source>
</evidence>
<feature type="transmembrane region" description="Helical" evidence="5">
    <location>
        <begin position="342"/>
        <end position="360"/>
    </location>
</feature>
<keyword evidence="2 5" id="KW-0812">Transmembrane</keyword>
<feature type="transmembrane region" description="Helical" evidence="5">
    <location>
        <begin position="34"/>
        <end position="51"/>
    </location>
</feature>
<sequence length="520" mass="55627">MFKTIKNDLPASIVVFFVALPLCLGIALASGAPLFSGLIAGIIGGVVVGILSGSQIGVSGPAAGLAAIVLTSIGALGGFENFLVAVVLGGVIQILFGILKAGVIGYYFPSSVIKGMLTGIGIIIILKQIPYFLGYVSEKGEGTFEQIFNSFTSINLGSTIIAAIGLGILILWNNVLSKKGKIFQLIQGPLVAVIVGIVFYSIFGTSDTLAIQKESLVKVPIPSDVSSFLGQFTFPNFGVITQGDVWITAFTIALVASLETLLCVEATDKIDPLKRVTPTNRELLAQGTGNILSGLIGGLPITQVIVRSSANIQSGGKSKLSAIIHGFLLIISVIAIPKLLNLIPLSVLAAVLLIVGYKLAKPALFKKMYDLGWKQFIPFTVTVLGIVFIDLLYGIGLGLGVGIIVILLKSYQNSHFLHIEDKSNGKHKIKMSLAEEVTFFNKGAILKELDSLPKDTYLELDLIKTRYLDNDIIEILDDFAFKAKERNIDIKLVSKRGTVENPNSFVEFFKTRPKSKLSLS</sequence>
<feature type="transmembrane region" description="Helical" evidence="5">
    <location>
        <begin position="82"/>
        <end position="108"/>
    </location>
</feature>
<evidence type="ECO:0000313" key="8">
    <source>
        <dbReference type="Proteomes" id="UP000746690"/>
    </source>
</evidence>
<protein>
    <submittedName>
        <fullName evidence="7">SulP family inorganic anion transporter</fullName>
    </submittedName>
</protein>
<evidence type="ECO:0000256" key="5">
    <source>
        <dbReference type="SAM" id="Phobius"/>
    </source>
</evidence>
<comment type="caution">
    <text evidence="7">The sequence shown here is derived from an EMBL/GenBank/DDBJ whole genome shotgun (WGS) entry which is preliminary data.</text>
</comment>
<feature type="transmembrane region" description="Helical" evidence="5">
    <location>
        <begin position="153"/>
        <end position="173"/>
    </location>
</feature>
<feature type="transmembrane region" description="Helical" evidence="5">
    <location>
        <begin position="58"/>
        <end position="76"/>
    </location>
</feature>
<dbReference type="RefSeq" id="WP_169675314.1">
    <property type="nucleotide sequence ID" value="NZ_JABBHF010000009.1"/>
</dbReference>
<dbReference type="PANTHER" id="PTHR11814">
    <property type="entry name" value="SULFATE TRANSPORTER"/>
    <property type="match status" value="1"/>
</dbReference>
<dbReference type="Pfam" id="PF00916">
    <property type="entry name" value="Sulfate_transp"/>
    <property type="match status" value="1"/>
</dbReference>
<keyword evidence="4 5" id="KW-0472">Membrane</keyword>
<feature type="transmembrane region" description="Helical" evidence="5">
    <location>
        <begin position="115"/>
        <end position="133"/>
    </location>
</feature>
<feature type="transmembrane region" description="Helical" evidence="5">
    <location>
        <begin position="320"/>
        <end position="336"/>
    </location>
</feature>
<feature type="domain" description="SLC26A/SulP transporter" evidence="6">
    <location>
        <begin position="6"/>
        <end position="374"/>
    </location>
</feature>
<accession>A0ABX1S0V6</accession>
<evidence type="ECO:0000313" key="7">
    <source>
        <dbReference type="EMBL" id="NMH88880.1"/>
    </source>
</evidence>
<comment type="subcellular location">
    <subcellularLocation>
        <location evidence="1">Membrane</location>
        <topology evidence="1">Multi-pass membrane protein</topology>
    </subcellularLocation>
</comment>
<keyword evidence="3 5" id="KW-1133">Transmembrane helix</keyword>
<dbReference type="Proteomes" id="UP000746690">
    <property type="component" value="Unassembled WGS sequence"/>
</dbReference>
<proteinExistence type="predicted"/>
<evidence type="ECO:0000256" key="3">
    <source>
        <dbReference type="ARBA" id="ARBA00022989"/>
    </source>
</evidence>
<name>A0ABX1S0V6_9FLAO</name>
<keyword evidence="8" id="KW-1185">Reference proteome</keyword>
<dbReference type="InterPro" id="IPR011547">
    <property type="entry name" value="SLC26A/SulP_dom"/>
</dbReference>
<evidence type="ECO:0000256" key="4">
    <source>
        <dbReference type="ARBA" id="ARBA00023136"/>
    </source>
</evidence>